<dbReference type="InterPro" id="IPR011011">
    <property type="entry name" value="Znf_FYVE_PHD"/>
</dbReference>
<evidence type="ECO:0000259" key="13">
    <source>
        <dbReference type="PROSITE" id="PS50016"/>
    </source>
</evidence>
<feature type="compositionally biased region" description="Polar residues" evidence="12">
    <location>
        <begin position="412"/>
        <end position="422"/>
    </location>
</feature>
<feature type="compositionally biased region" description="Basic residues" evidence="12">
    <location>
        <begin position="423"/>
        <end position="436"/>
    </location>
</feature>
<dbReference type="EMBL" id="QEAO01000010">
    <property type="protein sequence ID" value="TPX35088.1"/>
    <property type="molecule type" value="Genomic_DNA"/>
</dbReference>
<feature type="site" description="Histone H3K4me3 binding" evidence="8">
    <location>
        <position position="367"/>
    </location>
</feature>
<keyword evidence="3 9" id="KW-0479">Metal-binding</keyword>
<feature type="compositionally biased region" description="Basic residues" evidence="12">
    <location>
        <begin position="313"/>
        <end position="322"/>
    </location>
</feature>
<feature type="site" description="Histone H3K4me3 binding" evidence="8">
    <location>
        <position position="375"/>
    </location>
</feature>
<feature type="binding site" evidence="9">
    <location>
        <position position="396"/>
    </location>
    <ligand>
        <name>Zn(2+)</name>
        <dbReference type="ChEBI" id="CHEBI:29105"/>
        <label>2</label>
    </ligand>
</feature>
<dbReference type="Pfam" id="PF12998">
    <property type="entry name" value="ING"/>
    <property type="match status" value="1"/>
</dbReference>
<evidence type="ECO:0000256" key="8">
    <source>
        <dbReference type="PIRSR" id="PIRSR628651-50"/>
    </source>
</evidence>
<reference evidence="14 15" key="1">
    <citation type="journal article" date="2019" name="Sci. Rep.">
        <title>Comparative genomics of chytrid fungi reveal insights into the obligate biotrophic and pathogenic lifestyle of Synchytrium endobioticum.</title>
        <authorList>
            <person name="van de Vossenberg B.T.L.H."/>
            <person name="Warris S."/>
            <person name="Nguyen H.D.T."/>
            <person name="van Gent-Pelzer M.P.E."/>
            <person name="Joly D.L."/>
            <person name="van de Geest H.C."/>
            <person name="Bonants P.J.M."/>
            <person name="Smith D.S."/>
            <person name="Levesque C.A."/>
            <person name="van der Lee T.A.J."/>
        </authorList>
    </citation>
    <scope>NUCLEOTIDE SEQUENCE [LARGE SCALE GENOMIC DNA]</scope>
    <source>
        <strain evidence="14 15">JEL517</strain>
    </source>
</reference>
<comment type="subcellular location">
    <subcellularLocation>
        <location evidence="1 11">Nucleus</location>
    </subcellularLocation>
</comment>
<dbReference type="CDD" id="cd15587">
    <property type="entry name" value="PHD_Yng1p_like"/>
    <property type="match status" value="1"/>
</dbReference>
<dbReference type="SMART" id="SM00249">
    <property type="entry name" value="PHD"/>
    <property type="match status" value="1"/>
</dbReference>
<evidence type="ECO:0000313" key="15">
    <source>
        <dbReference type="Proteomes" id="UP000319731"/>
    </source>
</evidence>
<evidence type="ECO:0000256" key="5">
    <source>
        <dbReference type="ARBA" id="ARBA00022833"/>
    </source>
</evidence>
<dbReference type="GO" id="GO:0006355">
    <property type="term" value="P:regulation of DNA-templated transcription"/>
    <property type="evidence" value="ECO:0007669"/>
    <property type="project" value="TreeGrafter"/>
</dbReference>
<feature type="binding site" evidence="9">
    <location>
        <position position="355"/>
    </location>
    <ligand>
        <name>Zn(2+)</name>
        <dbReference type="ChEBI" id="CHEBI:29105"/>
        <label>1</label>
    </ligand>
</feature>
<dbReference type="PROSITE" id="PS50016">
    <property type="entry name" value="ZF_PHD_2"/>
    <property type="match status" value="1"/>
</dbReference>
<dbReference type="InterPro" id="IPR024610">
    <property type="entry name" value="ING_N_histone-binding"/>
</dbReference>
<evidence type="ECO:0000256" key="11">
    <source>
        <dbReference type="RuleBase" id="RU361213"/>
    </source>
</evidence>
<dbReference type="SUPFAM" id="SSF57903">
    <property type="entry name" value="FYVE/PHD zinc finger"/>
    <property type="match status" value="1"/>
</dbReference>
<dbReference type="InterPro" id="IPR019786">
    <property type="entry name" value="Zinc_finger_PHD-type_CS"/>
</dbReference>
<feature type="compositionally biased region" description="Low complexity" evidence="12">
    <location>
        <begin position="292"/>
        <end position="312"/>
    </location>
</feature>
<evidence type="ECO:0000256" key="7">
    <source>
        <dbReference type="ARBA" id="ARBA00023242"/>
    </source>
</evidence>
<dbReference type="STRING" id="1806994.A0A507C6W5"/>
<evidence type="ECO:0000256" key="2">
    <source>
        <dbReference type="ARBA" id="ARBA00010210"/>
    </source>
</evidence>
<dbReference type="InterPro" id="IPR019787">
    <property type="entry name" value="Znf_PHD-finger"/>
</dbReference>
<keyword evidence="15" id="KW-1185">Reference proteome</keyword>
<dbReference type="InterPro" id="IPR028651">
    <property type="entry name" value="ING_fam"/>
</dbReference>
<evidence type="ECO:0000256" key="12">
    <source>
        <dbReference type="SAM" id="MobiDB-lite"/>
    </source>
</evidence>
<dbReference type="GO" id="GO:0008270">
    <property type="term" value="F:zinc ion binding"/>
    <property type="evidence" value="ECO:0007669"/>
    <property type="project" value="UniProtKB-KW"/>
</dbReference>
<proteinExistence type="inferred from homology"/>
<dbReference type="InterPro" id="IPR001965">
    <property type="entry name" value="Znf_PHD"/>
</dbReference>
<gene>
    <name evidence="14" type="ORF">SmJEL517_g02508</name>
</gene>
<dbReference type="PROSITE" id="PS01359">
    <property type="entry name" value="ZF_PHD_1"/>
    <property type="match status" value="1"/>
</dbReference>
<comment type="caution">
    <text evidence="14">The sequence shown here is derived from an EMBL/GenBank/DDBJ whole genome shotgun (WGS) entry which is preliminary data.</text>
</comment>
<feature type="region of interest" description="Disordered" evidence="12">
    <location>
        <begin position="61"/>
        <end position="107"/>
    </location>
</feature>
<dbReference type="Proteomes" id="UP000319731">
    <property type="component" value="Unassembled WGS sequence"/>
</dbReference>
<dbReference type="GO" id="GO:0006325">
    <property type="term" value="P:chromatin organization"/>
    <property type="evidence" value="ECO:0007669"/>
    <property type="project" value="UniProtKB-KW"/>
</dbReference>
<feature type="binding site" evidence="9">
    <location>
        <position position="393"/>
    </location>
    <ligand>
        <name>Zn(2+)</name>
        <dbReference type="ChEBI" id="CHEBI:29105"/>
        <label>2</label>
    </ligand>
</feature>
<dbReference type="GO" id="GO:0005634">
    <property type="term" value="C:nucleus"/>
    <property type="evidence" value="ECO:0007669"/>
    <property type="project" value="UniProtKB-SubCell"/>
</dbReference>
<comment type="similarity">
    <text evidence="2 11">Belongs to the ING family.</text>
</comment>
<feature type="binding site" evidence="9">
    <location>
        <position position="353"/>
    </location>
    <ligand>
        <name>Zn(2+)</name>
        <dbReference type="ChEBI" id="CHEBI:29105"/>
        <label>1</label>
    </ligand>
</feature>
<feature type="region of interest" description="Disordered" evidence="12">
    <location>
        <begin position="401"/>
        <end position="436"/>
    </location>
</feature>
<feature type="site" description="Histone H3K4me3 binding" evidence="8">
    <location>
        <position position="363"/>
    </location>
</feature>
<dbReference type="Gene3D" id="6.10.140.1740">
    <property type="match status" value="1"/>
</dbReference>
<dbReference type="SMART" id="SM01408">
    <property type="entry name" value="ING"/>
    <property type="match status" value="1"/>
</dbReference>
<evidence type="ECO:0000256" key="10">
    <source>
        <dbReference type="PROSITE-ProRule" id="PRU00146"/>
    </source>
</evidence>
<dbReference type="RefSeq" id="XP_031025673.1">
    <property type="nucleotide sequence ID" value="XM_031168436.1"/>
</dbReference>
<dbReference type="PANTHER" id="PTHR10333:SF42">
    <property type="entry name" value="INHIBITOR OF GROWTH PROTEIN 5"/>
    <property type="match status" value="1"/>
</dbReference>
<feature type="binding site" evidence="9">
    <location>
        <position position="371"/>
    </location>
    <ligand>
        <name>Zn(2+)</name>
        <dbReference type="ChEBI" id="CHEBI:29105"/>
        <label>2</label>
    </ligand>
</feature>
<feature type="region of interest" description="Disordered" evidence="12">
    <location>
        <begin position="226"/>
        <end position="266"/>
    </location>
</feature>
<evidence type="ECO:0000256" key="6">
    <source>
        <dbReference type="ARBA" id="ARBA00022853"/>
    </source>
</evidence>
<dbReference type="AlphaFoldDB" id="A0A507C6W5"/>
<feature type="compositionally biased region" description="Basic and acidic residues" evidence="12">
    <location>
        <begin position="90"/>
        <end position="107"/>
    </location>
</feature>
<protein>
    <recommendedName>
        <fullName evidence="11">Chromatin modification-related protein</fullName>
    </recommendedName>
</protein>
<sequence length="436" mass="47899">MPQDPQEYLEEYIANIDSVHKDIKHVFTELQHKDYVFHELRREIGNLDTTLKKMISTSENTIPSTSKASGSAAPPPPNSTLKTETSVDSDSGKEATPDKGDPAKKEETQVFEEVQKKFNAAQEIANEKIQEVERTRRMIDSYYKKLCDDLNRLTDTNTTGSTRHAQQHSHINTTHISHHSNPIQSTIHPQHPPITPTASYASLFGLNSATIGGTFSSSFSGVDVANQGEGNSTSSRTSQPRRSDGRFASVKGGTSGDHSGSTSPVSVPLPIIMLQAAAGNSSSNVIEKRKSSSSSASVHAPHQQQHQPQHLSSRPRKQKKKTPASDFVYEDEVPRPEELLVQTQGEADDALYCHCQQVSFGKMVACDNDECPIEWFHLGCLGLTEVPSGSWFCSVCSPKKSINPSSTSSSSLHPDQSYTPATSHKKEKSHKRQRTH</sequence>
<keyword evidence="7 11" id="KW-0539">Nucleus</keyword>
<comment type="subunit">
    <text evidence="11">Component of an histone acetyltransferase complex. Interacts with H3K4me3 and to a lesser extent with H3K4me2.</text>
</comment>
<keyword evidence="6 11" id="KW-0156">Chromatin regulator</keyword>
<feature type="compositionally biased region" description="Low complexity" evidence="12">
    <location>
        <begin position="401"/>
        <end position="411"/>
    </location>
</feature>
<evidence type="ECO:0000256" key="1">
    <source>
        <dbReference type="ARBA" id="ARBA00004123"/>
    </source>
</evidence>
<feature type="binding site" evidence="9">
    <location>
        <position position="380"/>
    </location>
    <ligand>
        <name>Zn(2+)</name>
        <dbReference type="ChEBI" id="CHEBI:29105"/>
        <label>1</label>
    </ligand>
</feature>
<feature type="compositionally biased region" description="Polar residues" evidence="12">
    <location>
        <begin position="80"/>
        <end position="89"/>
    </location>
</feature>
<feature type="binding site" evidence="9">
    <location>
        <position position="366"/>
    </location>
    <ligand>
        <name>Zn(2+)</name>
        <dbReference type="ChEBI" id="CHEBI:29105"/>
        <label>2</label>
    </ligand>
</feature>
<organism evidence="14 15">
    <name type="scientific">Synchytrium microbalum</name>
    <dbReference type="NCBI Taxonomy" id="1806994"/>
    <lineage>
        <taxon>Eukaryota</taxon>
        <taxon>Fungi</taxon>
        <taxon>Fungi incertae sedis</taxon>
        <taxon>Chytridiomycota</taxon>
        <taxon>Chytridiomycota incertae sedis</taxon>
        <taxon>Chytridiomycetes</taxon>
        <taxon>Synchytriales</taxon>
        <taxon>Synchytriaceae</taxon>
        <taxon>Synchytrium</taxon>
    </lineage>
</organism>
<feature type="binding site" evidence="9">
    <location>
        <position position="377"/>
    </location>
    <ligand>
        <name>Zn(2+)</name>
        <dbReference type="ChEBI" id="CHEBI:29105"/>
        <label>1</label>
    </ligand>
</feature>
<dbReference type="GeneID" id="42003733"/>
<dbReference type="PANTHER" id="PTHR10333">
    <property type="entry name" value="INHIBITOR OF GROWTH PROTEIN"/>
    <property type="match status" value="1"/>
</dbReference>
<feature type="domain" description="PHD-type" evidence="13">
    <location>
        <begin position="350"/>
        <end position="399"/>
    </location>
</feature>
<comment type="function">
    <text evidence="11">Component of an histone acetyltransferase complex.</text>
</comment>
<evidence type="ECO:0000256" key="3">
    <source>
        <dbReference type="ARBA" id="ARBA00022723"/>
    </source>
</evidence>
<keyword evidence="5 9" id="KW-0862">Zinc</keyword>
<dbReference type="OrthoDB" id="5411773at2759"/>
<keyword evidence="4 10" id="KW-0863">Zinc-finger</keyword>
<evidence type="ECO:0000256" key="4">
    <source>
        <dbReference type="ARBA" id="ARBA00022771"/>
    </source>
</evidence>
<dbReference type="Gene3D" id="3.30.40.10">
    <property type="entry name" value="Zinc/RING finger domain, C3HC4 (zinc finger)"/>
    <property type="match status" value="1"/>
</dbReference>
<accession>A0A507C6W5</accession>
<feature type="region of interest" description="Disordered" evidence="12">
    <location>
        <begin position="280"/>
        <end position="333"/>
    </location>
</feature>
<evidence type="ECO:0000313" key="14">
    <source>
        <dbReference type="EMBL" id="TPX35088.1"/>
    </source>
</evidence>
<evidence type="ECO:0000256" key="9">
    <source>
        <dbReference type="PIRSR" id="PIRSR628651-51"/>
    </source>
</evidence>
<feature type="site" description="Histone H3K4me3 binding" evidence="8">
    <location>
        <position position="352"/>
    </location>
</feature>
<feature type="compositionally biased region" description="Low complexity" evidence="12">
    <location>
        <begin position="63"/>
        <end position="72"/>
    </location>
</feature>
<name>A0A507C6W5_9FUNG</name>
<dbReference type="InterPro" id="IPR013083">
    <property type="entry name" value="Znf_RING/FYVE/PHD"/>
</dbReference>
<comment type="domain">
    <text evidence="11">The PHD-type zinc finger mediates the binding to H3K4me3.</text>
</comment>